<sequence>MLLTPNCNPLNSLNFSHSTANFLNAVPQQEIAESISVIQYLINQIPESVLWIDSQGGIKHYNDAACALLGYSREQLSNLTIEEAAQDFLNSDWSRYWKLIQRRGFGRLITHHPYYGDHQSLDITVNLLKYGDQDYISIVARSLNFLESEKDGYACRIHPSVNSKQAPQSLIQPSSTPQPNFFDSLASFYPNSSQLKPVFEFIEANYSQPITLNDVAGAAGYSPAYLTNLVKRRTDKTIIHWIVERRMLEARSLLLKTHESITKIAATVGFTDPYYFSRRFSQLHKVSPKRWREKYQTQVA</sequence>
<keyword evidence="7" id="KW-1185">Reference proteome</keyword>
<dbReference type="PROSITE" id="PS00041">
    <property type="entry name" value="HTH_ARAC_FAMILY_1"/>
    <property type="match status" value="1"/>
</dbReference>
<dbReference type="KEGG" id="mpk:VL20_5145"/>
<dbReference type="Proteomes" id="UP000068167">
    <property type="component" value="Chromosome"/>
</dbReference>
<dbReference type="CDD" id="cd00130">
    <property type="entry name" value="PAS"/>
    <property type="match status" value="1"/>
</dbReference>
<dbReference type="PROSITE" id="PS50112">
    <property type="entry name" value="PAS"/>
    <property type="match status" value="1"/>
</dbReference>
<keyword evidence="1" id="KW-0805">Transcription regulation</keyword>
<dbReference type="Gene3D" id="1.10.10.60">
    <property type="entry name" value="Homeodomain-like"/>
    <property type="match status" value="2"/>
</dbReference>
<evidence type="ECO:0000256" key="3">
    <source>
        <dbReference type="ARBA" id="ARBA00023163"/>
    </source>
</evidence>
<accession>A0A0K1S7J3</accession>
<reference evidence="6 7" key="1">
    <citation type="journal article" date="2016" name="Stand. Genomic Sci.">
        <title>Complete genome sequence and genomic characterization of Microcystis panniformis FACHB 1757 by third-generation sequencing.</title>
        <authorList>
            <person name="Zhang J.Y."/>
            <person name="Guan R."/>
            <person name="Zhang H.J."/>
            <person name="Li H."/>
            <person name="Xiao P."/>
            <person name="Yu G.L."/>
            <person name="Du L."/>
            <person name="Cao D.M."/>
            <person name="Zhu B.C."/>
            <person name="Li R.H."/>
            <person name="Lu Z.H."/>
        </authorList>
    </citation>
    <scope>NUCLEOTIDE SEQUENCE [LARGE SCALE GENOMIC DNA]</scope>
    <source>
        <strain evidence="6 7">FACHB-1757</strain>
    </source>
</reference>
<keyword evidence="2 6" id="KW-0238">DNA-binding</keyword>
<dbReference type="InterPro" id="IPR018062">
    <property type="entry name" value="HTH_AraC-typ_CS"/>
</dbReference>
<dbReference type="Pfam" id="PF13188">
    <property type="entry name" value="PAS_8"/>
    <property type="match status" value="1"/>
</dbReference>
<dbReference type="EMBL" id="CP011339">
    <property type="protein sequence ID" value="AKV69998.1"/>
    <property type="molecule type" value="Genomic_DNA"/>
</dbReference>
<dbReference type="RefSeq" id="WP_052278537.1">
    <property type="nucleotide sequence ID" value="NZ_CP011339.1"/>
</dbReference>
<dbReference type="Pfam" id="PF12833">
    <property type="entry name" value="HTH_18"/>
    <property type="match status" value="1"/>
</dbReference>
<evidence type="ECO:0000259" key="4">
    <source>
        <dbReference type="PROSITE" id="PS01124"/>
    </source>
</evidence>
<proteinExistence type="predicted"/>
<feature type="domain" description="HTH araC/xylS-type" evidence="4">
    <location>
        <begin position="196"/>
        <end position="294"/>
    </location>
</feature>
<gene>
    <name evidence="6" type="ORF">VL20_5145</name>
</gene>
<dbReference type="SUPFAM" id="SSF55785">
    <property type="entry name" value="PYP-like sensor domain (PAS domain)"/>
    <property type="match status" value="1"/>
</dbReference>
<evidence type="ECO:0000256" key="1">
    <source>
        <dbReference type="ARBA" id="ARBA00023015"/>
    </source>
</evidence>
<dbReference type="Gene3D" id="3.30.450.20">
    <property type="entry name" value="PAS domain"/>
    <property type="match status" value="1"/>
</dbReference>
<dbReference type="InterPro" id="IPR018060">
    <property type="entry name" value="HTH_AraC"/>
</dbReference>
<dbReference type="NCBIfam" id="TIGR00229">
    <property type="entry name" value="sensory_box"/>
    <property type="match status" value="1"/>
</dbReference>
<keyword evidence="3" id="KW-0804">Transcription</keyword>
<dbReference type="InterPro" id="IPR009057">
    <property type="entry name" value="Homeodomain-like_sf"/>
</dbReference>
<feature type="domain" description="PAS" evidence="5">
    <location>
        <begin position="34"/>
        <end position="76"/>
    </location>
</feature>
<dbReference type="GO" id="GO:0043565">
    <property type="term" value="F:sequence-specific DNA binding"/>
    <property type="evidence" value="ECO:0007669"/>
    <property type="project" value="InterPro"/>
</dbReference>
<dbReference type="PATRIC" id="fig|1638788.3.peg.5192"/>
<dbReference type="GO" id="GO:0003700">
    <property type="term" value="F:DNA-binding transcription factor activity"/>
    <property type="evidence" value="ECO:0007669"/>
    <property type="project" value="InterPro"/>
</dbReference>
<evidence type="ECO:0000313" key="6">
    <source>
        <dbReference type="EMBL" id="AKV69998.1"/>
    </source>
</evidence>
<dbReference type="InterPro" id="IPR000014">
    <property type="entry name" value="PAS"/>
</dbReference>
<evidence type="ECO:0000256" key="2">
    <source>
        <dbReference type="ARBA" id="ARBA00023125"/>
    </source>
</evidence>
<dbReference type="InterPro" id="IPR035965">
    <property type="entry name" value="PAS-like_dom_sf"/>
</dbReference>
<evidence type="ECO:0000259" key="5">
    <source>
        <dbReference type="PROSITE" id="PS50112"/>
    </source>
</evidence>
<dbReference type="SMART" id="SM00091">
    <property type="entry name" value="PAS"/>
    <property type="match status" value="1"/>
</dbReference>
<name>A0A0K1S7J3_9CHRO</name>
<dbReference type="SUPFAM" id="SSF46689">
    <property type="entry name" value="Homeodomain-like"/>
    <property type="match status" value="2"/>
</dbReference>
<dbReference type="AlphaFoldDB" id="A0A0K1S7J3"/>
<evidence type="ECO:0000313" key="7">
    <source>
        <dbReference type="Proteomes" id="UP000068167"/>
    </source>
</evidence>
<protein>
    <submittedName>
        <fullName evidence="6">DNA-binding response regulator AraC</fullName>
    </submittedName>
</protein>
<dbReference type="SMART" id="SM00342">
    <property type="entry name" value="HTH_ARAC"/>
    <property type="match status" value="1"/>
</dbReference>
<dbReference type="PANTHER" id="PTHR43280:SF28">
    <property type="entry name" value="HTH-TYPE TRANSCRIPTIONAL ACTIVATOR RHAS"/>
    <property type="match status" value="1"/>
</dbReference>
<dbReference type="PANTHER" id="PTHR43280">
    <property type="entry name" value="ARAC-FAMILY TRANSCRIPTIONAL REGULATOR"/>
    <property type="match status" value="1"/>
</dbReference>
<dbReference type="PROSITE" id="PS01124">
    <property type="entry name" value="HTH_ARAC_FAMILY_2"/>
    <property type="match status" value="1"/>
</dbReference>
<organism evidence="6 7">
    <name type="scientific">Microcystis panniformis FACHB-1757</name>
    <dbReference type="NCBI Taxonomy" id="1638788"/>
    <lineage>
        <taxon>Bacteria</taxon>
        <taxon>Bacillati</taxon>
        <taxon>Cyanobacteriota</taxon>
        <taxon>Cyanophyceae</taxon>
        <taxon>Oscillatoriophycideae</taxon>
        <taxon>Chroococcales</taxon>
        <taxon>Microcystaceae</taxon>
        <taxon>Microcystis</taxon>
    </lineage>
</organism>